<keyword evidence="14" id="KW-1185">Reference proteome</keyword>
<dbReference type="GO" id="GO:0034707">
    <property type="term" value="C:chloride channel complex"/>
    <property type="evidence" value="ECO:0007669"/>
    <property type="project" value="UniProtKB-KW"/>
</dbReference>
<keyword evidence="6 11" id="KW-0472">Membrane</keyword>
<dbReference type="AlphaFoldDB" id="A0A850PDQ5"/>
<dbReference type="InterPro" id="IPR046342">
    <property type="entry name" value="CBS_dom_sf"/>
</dbReference>
<evidence type="ECO:0000256" key="9">
    <source>
        <dbReference type="ARBA" id="ARBA00023303"/>
    </source>
</evidence>
<evidence type="ECO:0000313" key="13">
    <source>
        <dbReference type="EMBL" id="NVN39171.1"/>
    </source>
</evidence>
<evidence type="ECO:0000313" key="14">
    <source>
        <dbReference type="Proteomes" id="UP000585665"/>
    </source>
</evidence>
<feature type="transmembrane region" description="Helical" evidence="11">
    <location>
        <begin position="361"/>
        <end position="383"/>
    </location>
</feature>
<feature type="transmembrane region" description="Helical" evidence="11">
    <location>
        <begin position="44"/>
        <end position="64"/>
    </location>
</feature>
<evidence type="ECO:0000256" key="5">
    <source>
        <dbReference type="ARBA" id="ARBA00023065"/>
    </source>
</evidence>
<evidence type="ECO:0000256" key="7">
    <source>
        <dbReference type="ARBA" id="ARBA00023173"/>
    </source>
</evidence>
<dbReference type="SUPFAM" id="SSF54631">
    <property type="entry name" value="CBS-domain pair"/>
    <property type="match status" value="1"/>
</dbReference>
<feature type="domain" description="CBS" evidence="12">
    <location>
        <begin position="539"/>
        <end position="597"/>
    </location>
</feature>
<evidence type="ECO:0000256" key="10">
    <source>
        <dbReference type="PROSITE-ProRule" id="PRU00703"/>
    </source>
</evidence>
<dbReference type="InterPro" id="IPR050368">
    <property type="entry name" value="ClC-type_chloride_channel"/>
</dbReference>
<evidence type="ECO:0000256" key="8">
    <source>
        <dbReference type="ARBA" id="ARBA00023214"/>
    </source>
</evidence>
<keyword evidence="4 11" id="KW-1133">Transmembrane helix</keyword>
<dbReference type="EMBL" id="JABXXR010000004">
    <property type="protein sequence ID" value="NVN39171.1"/>
    <property type="molecule type" value="Genomic_DNA"/>
</dbReference>
<dbReference type="GO" id="GO:0005254">
    <property type="term" value="F:chloride channel activity"/>
    <property type="evidence" value="ECO:0007669"/>
    <property type="project" value="UniProtKB-KW"/>
</dbReference>
<feature type="transmembrane region" description="Helical" evidence="11">
    <location>
        <begin position="390"/>
        <end position="417"/>
    </location>
</feature>
<organism evidence="13 14">
    <name type="scientific">Ameyamaea chiangmaiensis</name>
    <dbReference type="NCBI Taxonomy" id="442969"/>
    <lineage>
        <taxon>Bacteria</taxon>
        <taxon>Pseudomonadati</taxon>
        <taxon>Pseudomonadota</taxon>
        <taxon>Alphaproteobacteria</taxon>
        <taxon>Acetobacterales</taxon>
        <taxon>Acetobacteraceae</taxon>
        <taxon>Ameyamaea</taxon>
    </lineage>
</organism>
<dbReference type="CDD" id="cd02205">
    <property type="entry name" value="CBS_pair_SF"/>
    <property type="match status" value="1"/>
</dbReference>
<keyword evidence="10" id="KW-0129">CBS domain</keyword>
<evidence type="ECO:0000259" key="12">
    <source>
        <dbReference type="PROSITE" id="PS51371"/>
    </source>
</evidence>
<dbReference type="InterPro" id="IPR000644">
    <property type="entry name" value="CBS_dom"/>
</dbReference>
<dbReference type="Gene3D" id="3.10.580.10">
    <property type="entry name" value="CBS-domain"/>
    <property type="match status" value="1"/>
</dbReference>
<reference evidence="13 14" key="1">
    <citation type="submission" date="2020-06" db="EMBL/GenBank/DDBJ databases">
        <title>Description of novel acetic acid bacteria.</title>
        <authorList>
            <person name="Sombolestani A."/>
        </authorList>
    </citation>
    <scope>NUCLEOTIDE SEQUENCE [LARGE SCALE GENOMIC DNA]</scope>
    <source>
        <strain evidence="13 14">LMG 27010</strain>
    </source>
</reference>
<evidence type="ECO:0000256" key="3">
    <source>
        <dbReference type="ARBA" id="ARBA00022692"/>
    </source>
</evidence>
<comment type="caution">
    <text evidence="13">The sequence shown here is derived from an EMBL/GenBank/DDBJ whole genome shotgun (WGS) entry which is preliminary data.</text>
</comment>
<evidence type="ECO:0000256" key="6">
    <source>
        <dbReference type="ARBA" id="ARBA00023136"/>
    </source>
</evidence>
<keyword evidence="3 11" id="KW-0812">Transmembrane</keyword>
<evidence type="ECO:0000256" key="4">
    <source>
        <dbReference type="ARBA" id="ARBA00022989"/>
    </source>
</evidence>
<feature type="transmembrane region" description="Helical" evidence="11">
    <location>
        <begin position="261"/>
        <end position="282"/>
    </location>
</feature>
<feature type="transmembrane region" description="Helical" evidence="11">
    <location>
        <begin position="423"/>
        <end position="440"/>
    </location>
</feature>
<dbReference type="PANTHER" id="PTHR43427">
    <property type="entry name" value="CHLORIDE CHANNEL PROTEIN CLC-E"/>
    <property type="match status" value="1"/>
</dbReference>
<proteinExistence type="predicted"/>
<dbReference type="PROSITE" id="PS51371">
    <property type="entry name" value="CBS"/>
    <property type="match status" value="1"/>
</dbReference>
<dbReference type="Pfam" id="PF00571">
    <property type="entry name" value="CBS"/>
    <property type="match status" value="1"/>
</dbReference>
<keyword evidence="9" id="KW-0407">Ion channel</keyword>
<keyword evidence="7" id="KW-0869">Chloride channel</keyword>
<name>A0A850PDQ5_9PROT</name>
<keyword evidence="8" id="KW-0868">Chloride</keyword>
<dbReference type="CDD" id="cd00400">
    <property type="entry name" value="Voltage_gated_ClC"/>
    <property type="match status" value="1"/>
</dbReference>
<dbReference type="Gene3D" id="1.10.3080.10">
    <property type="entry name" value="Clc chloride channel"/>
    <property type="match status" value="1"/>
</dbReference>
<feature type="transmembrane region" description="Helical" evidence="11">
    <location>
        <begin position="302"/>
        <end position="320"/>
    </location>
</feature>
<keyword evidence="5" id="KW-0406">Ion transport</keyword>
<dbReference type="PRINTS" id="PR00762">
    <property type="entry name" value="CLCHANNEL"/>
</dbReference>
<sequence>MRRVVADGCLWPGLRHVWQRASRWPNRVLHAPRHLRALVRADEIWLSVLAAFVGGASGLCVVAMNRSSLLLHRLLFALDNNGRLSGLEWVDPVRAVAVPAVGGVVFGLVTLALSRFVAARPVDPIEANALYGGRMAMRESAILSGQTVLSNGVGASVGLEAGYTQISSSIGSWVGQLFRTRKEDLRVLVGCGAAGAIGAAFDAPLAGAFYAFELVIGTYALVTLAPVAMASISAIGVVHLLNSASEPLVVDTPFVIPLRAYPALSALAVLCALVGIAIMYMVTVSEGAFRRSRLPVWLRPGVGGLIVGSMALITPSVLSAGHSAMRVGFDGALPTSTAAEFLVLKAIASCASIGAGFRGGLFFASLYLGSLTGAVFGGVLAMAGSSTLSVATCAVVGMGALAVAVIGGPMTMVFLTLETTGNLPLTSAVLVAAVISSLTVRRTFGYSFATWRFHLRGEAIRSAVDISWIRTLNVGRMMREPGVVLSPETTVLRARAKYPLGAVARLILADEGGRYRGLVNISDLHAAATAADAVLGDIAHHPATVLTQQMNVRDAISAFENEECDALVVVDSIQSGRVVGLLTEQHALRRYAQELDRTRRSLAGETR</sequence>
<dbReference type="Proteomes" id="UP000585665">
    <property type="component" value="Unassembled WGS sequence"/>
</dbReference>
<gene>
    <name evidence="13" type="ORF">HUK82_01140</name>
</gene>
<comment type="subcellular location">
    <subcellularLocation>
        <location evidence="1">Membrane</location>
        <topology evidence="1">Multi-pass membrane protein</topology>
    </subcellularLocation>
</comment>
<dbReference type="InterPro" id="IPR014743">
    <property type="entry name" value="Cl-channel_core"/>
</dbReference>
<dbReference type="SUPFAM" id="SSF81340">
    <property type="entry name" value="Clc chloride channel"/>
    <property type="match status" value="1"/>
</dbReference>
<feature type="transmembrane region" description="Helical" evidence="11">
    <location>
        <begin position="93"/>
        <end position="113"/>
    </location>
</feature>
<dbReference type="PANTHER" id="PTHR43427:SF6">
    <property type="entry name" value="CHLORIDE CHANNEL PROTEIN CLC-E"/>
    <property type="match status" value="1"/>
</dbReference>
<keyword evidence="2" id="KW-0813">Transport</keyword>
<evidence type="ECO:0000256" key="2">
    <source>
        <dbReference type="ARBA" id="ARBA00022448"/>
    </source>
</evidence>
<evidence type="ECO:0000256" key="1">
    <source>
        <dbReference type="ARBA" id="ARBA00004141"/>
    </source>
</evidence>
<evidence type="ECO:0000256" key="11">
    <source>
        <dbReference type="SAM" id="Phobius"/>
    </source>
</evidence>
<protein>
    <submittedName>
        <fullName evidence="13">Chloride channel protein</fullName>
    </submittedName>
</protein>
<accession>A0A850PDQ5</accession>
<feature type="transmembrane region" description="Helical" evidence="11">
    <location>
        <begin position="187"/>
        <end position="212"/>
    </location>
</feature>
<feature type="transmembrane region" description="Helical" evidence="11">
    <location>
        <begin position="218"/>
        <end position="241"/>
    </location>
</feature>
<dbReference type="InterPro" id="IPR001807">
    <property type="entry name" value="ClC"/>
</dbReference>
<dbReference type="Pfam" id="PF00654">
    <property type="entry name" value="Voltage_CLC"/>
    <property type="match status" value="1"/>
</dbReference>